<dbReference type="GO" id="GO:0046872">
    <property type="term" value="F:metal ion binding"/>
    <property type="evidence" value="ECO:0007669"/>
    <property type="project" value="UniProtKB-KW"/>
</dbReference>
<evidence type="ECO:0000256" key="2">
    <source>
        <dbReference type="ARBA" id="ARBA00022630"/>
    </source>
</evidence>
<feature type="domain" description="FAD-binding FR-type" evidence="10">
    <location>
        <begin position="17"/>
        <end position="121"/>
    </location>
</feature>
<dbReference type="AlphaFoldDB" id="A0A1I4Z7W5"/>
<evidence type="ECO:0000256" key="5">
    <source>
        <dbReference type="ARBA" id="ARBA00022827"/>
    </source>
</evidence>
<accession>A0A1I4Z7W5</accession>
<dbReference type="STRING" id="649333.SAMN04487989_101600"/>
<dbReference type="SUPFAM" id="SSF63380">
    <property type="entry name" value="Riboflavin synthase domain-like"/>
    <property type="match status" value="1"/>
</dbReference>
<evidence type="ECO:0000259" key="9">
    <source>
        <dbReference type="PROSITE" id="PS51085"/>
    </source>
</evidence>
<dbReference type="InterPro" id="IPR039261">
    <property type="entry name" value="FNR_nucleotide-bd"/>
</dbReference>
<keyword evidence="4" id="KW-0479">Metal-binding</keyword>
<comment type="cofactor">
    <cofactor evidence="1">
        <name>FAD</name>
        <dbReference type="ChEBI" id="CHEBI:57692"/>
    </cofactor>
</comment>
<evidence type="ECO:0000256" key="1">
    <source>
        <dbReference type="ARBA" id="ARBA00001974"/>
    </source>
</evidence>
<dbReference type="EMBL" id="FOVN01000001">
    <property type="protein sequence ID" value="SFN46375.1"/>
    <property type="molecule type" value="Genomic_DNA"/>
</dbReference>
<dbReference type="Pfam" id="PF00111">
    <property type="entry name" value="Fer2"/>
    <property type="match status" value="1"/>
</dbReference>
<name>A0A1I4Z7W5_9FLAO</name>
<dbReference type="GO" id="GO:0050660">
    <property type="term" value="F:flavin adenine dinucleotide binding"/>
    <property type="evidence" value="ECO:0007669"/>
    <property type="project" value="TreeGrafter"/>
</dbReference>
<keyword evidence="3" id="KW-0001">2Fe-2S</keyword>
<dbReference type="SUPFAM" id="SSF52343">
    <property type="entry name" value="Ferredoxin reductase-like, C-terminal NADP-linked domain"/>
    <property type="match status" value="1"/>
</dbReference>
<organism evidence="11 12">
    <name type="scientific">Bizionia echini</name>
    <dbReference type="NCBI Taxonomy" id="649333"/>
    <lineage>
        <taxon>Bacteria</taxon>
        <taxon>Pseudomonadati</taxon>
        <taxon>Bacteroidota</taxon>
        <taxon>Flavobacteriia</taxon>
        <taxon>Flavobacteriales</taxon>
        <taxon>Flavobacteriaceae</taxon>
        <taxon>Bizionia</taxon>
    </lineage>
</organism>
<proteinExistence type="predicted"/>
<dbReference type="InterPro" id="IPR001433">
    <property type="entry name" value="OxRdtase_FAD/NAD-bd"/>
</dbReference>
<dbReference type="InterPro" id="IPR006058">
    <property type="entry name" value="2Fe2S_fd_BS"/>
</dbReference>
<dbReference type="GO" id="GO:0016491">
    <property type="term" value="F:oxidoreductase activity"/>
    <property type="evidence" value="ECO:0007669"/>
    <property type="project" value="UniProtKB-KW"/>
</dbReference>
<keyword evidence="6" id="KW-0560">Oxidoreductase</keyword>
<dbReference type="InterPro" id="IPR017927">
    <property type="entry name" value="FAD-bd_FR_type"/>
</dbReference>
<dbReference type="PRINTS" id="PR00371">
    <property type="entry name" value="FPNCR"/>
</dbReference>
<dbReference type="PANTHER" id="PTHR47354">
    <property type="entry name" value="NADH OXIDOREDUCTASE HCR"/>
    <property type="match status" value="1"/>
</dbReference>
<dbReference type="Gene3D" id="3.40.50.80">
    <property type="entry name" value="Nucleotide-binding domain of ferredoxin-NADP reductase (FNR) module"/>
    <property type="match status" value="1"/>
</dbReference>
<reference evidence="12" key="1">
    <citation type="submission" date="2016-10" db="EMBL/GenBank/DDBJ databases">
        <authorList>
            <person name="Varghese N."/>
            <person name="Submissions S."/>
        </authorList>
    </citation>
    <scope>NUCLEOTIDE SEQUENCE [LARGE SCALE GENOMIC DNA]</scope>
    <source>
        <strain evidence="12">DSM 23925</strain>
    </source>
</reference>
<protein>
    <submittedName>
        <fullName evidence="11">Ring-1,2-phenylacetyl-CoA epoxidase subunit PaaE</fullName>
    </submittedName>
</protein>
<dbReference type="PROSITE" id="PS00197">
    <property type="entry name" value="2FE2S_FER_1"/>
    <property type="match status" value="1"/>
</dbReference>
<dbReference type="PANTHER" id="PTHR47354:SF8">
    <property type="entry name" value="1,2-PHENYLACETYL-COA EPOXIDASE, SUBUNIT E"/>
    <property type="match status" value="1"/>
</dbReference>
<dbReference type="InterPro" id="IPR001709">
    <property type="entry name" value="Flavoprot_Pyr_Nucl_cyt_Rdtase"/>
</dbReference>
<evidence type="ECO:0000256" key="7">
    <source>
        <dbReference type="ARBA" id="ARBA00023004"/>
    </source>
</evidence>
<sequence length="367" mass="41117">MLKNKGFPIFVKNQYMSHFHTLSVQELHRETDKSVTISFQVPADLKSVYEFQAGQYITLKTNLNGQEVRRDYSLCSSPKSGELKVAVKEVKDGTFSAYANNDLKVGDQLEVAPPKGRFVFEPNDKKTKNIALFAAGSGITPVLSIIKCALEEEVHSQVILVYGNKTTKDTMFLNELLELQHAHKDRFTIQFVFSQADETDAIFGRIEKSTVNYVMKNKHKHIEVDAFYLCGPEAMIYAVKDVLTEHDIPKERIHFELFKAAKPTEDTTSNVIPDGKTQITVVVDDEETTFEMSQKQTVLEAALDEDLDAPYSCQGGICSSCLARITEGEATMRQNNILTDSEVAEGLILTCQAHPTTPTLKVDYDDI</sequence>
<evidence type="ECO:0000256" key="6">
    <source>
        <dbReference type="ARBA" id="ARBA00023002"/>
    </source>
</evidence>
<dbReference type="InterPro" id="IPR017938">
    <property type="entry name" value="Riboflavin_synthase-like_b-brl"/>
</dbReference>
<dbReference type="Pfam" id="PF00175">
    <property type="entry name" value="NAD_binding_1"/>
    <property type="match status" value="1"/>
</dbReference>
<dbReference type="InterPro" id="IPR012675">
    <property type="entry name" value="Beta-grasp_dom_sf"/>
</dbReference>
<evidence type="ECO:0000256" key="8">
    <source>
        <dbReference type="ARBA" id="ARBA00023014"/>
    </source>
</evidence>
<dbReference type="GO" id="GO:0051537">
    <property type="term" value="F:2 iron, 2 sulfur cluster binding"/>
    <property type="evidence" value="ECO:0007669"/>
    <property type="project" value="UniProtKB-KW"/>
</dbReference>
<gene>
    <name evidence="11" type="ORF">SAMN04487989_101600</name>
</gene>
<dbReference type="PROSITE" id="PS51085">
    <property type="entry name" value="2FE2S_FER_2"/>
    <property type="match status" value="1"/>
</dbReference>
<keyword evidence="8" id="KW-0411">Iron-sulfur</keyword>
<dbReference type="CDD" id="cd06214">
    <property type="entry name" value="PA_degradation_oxidoreductase_like"/>
    <property type="match status" value="1"/>
</dbReference>
<dbReference type="Gene3D" id="2.40.30.10">
    <property type="entry name" value="Translation factors"/>
    <property type="match status" value="1"/>
</dbReference>
<dbReference type="InterPro" id="IPR008333">
    <property type="entry name" value="Cbr1-like_FAD-bd_dom"/>
</dbReference>
<evidence type="ECO:0000256" key="4">
    <source>
        <dbReference type="ARBA" id="ARBA00022723"/>
    </source>
</evidence>
<keyword evidence="2" id="KW-0285">Flavoprotein</keyword>
<dbReference type="InterPro" id="IPR001041">
    <property type="entry name" value="2Fe-2S_ferredoxin-type"/>
</dbReference>
<feature type="domain" description="2Fe-2S ferredoxin-type" evidence="9">
    <location>
        <begin position="277"/>
        <end position="367"/>
    </location>
</feature>
<evidence type="ECO:0000259" key="10">
    <source>
        <dbReference type="PROSITE" id="PS51384"/>
    </source>
</evidence>
<dbReference type="SUPFAM" id="SSF54292">
    <property type="entry name" value="2Fe-2S ferredoxin-like"/>
    <property type="match status" value="1"/>
</dbReference>
<dbReference type="PRINTS" id="PR00410">
    <property type="entry name" value="PHEHYDRXLASE"/>
</dbReference>
<evidence type="ECO:0000256" key="3">
    <source>
        <dbReference type="ARBA" id="ARBA00022714"/>
    </source>
</evidence>
<keyword evidence="5" id="KW-0274">FAD</keyword>
<keyword evidence="7" id="KW-0408">Iron</keyword>
<dbReference type="Proteomes" id="UP000198705">
    <property type="component" value="Unassembled WGS sequence"/>
</dbReference>
<keyword evidence="12" id="KW-1185">Reference proteome</keyword>
<dbReference type="Gene3D" id="3.10.20.30">
    <property type="match status" value="1"/>
</dbReference>
<dbReference type="Pfam" id="PF00970">
    <property type="entry name" value="FAD_binding_6"/>
    <property type="match status" value="1"/>
</dbReference>
<dbReference type="InterPro" id="IPR036010">
    <property type="entry name" value="2Fe-2S_ferredoxin-like_sf"/>
</dbReference>
<dbReference type="PROSITE" id="PS51384">
    <property type="entry name" value="FAD_FR"/>
    <property type="match status" value="1"/>
</dbReference>
<evidence type="ECO:0000313" key="12">
    <source>
        <dbReference type="Proteomes" id="UP000198705"/>
    </source>
</evidence>
<dbReference type="InterPro" id="IPR050415">
    <property type="entry name" value="MRET"/>
</dbReference>
<dbReference type="CDD" id="cd00207">
    <property type="entry name" value="fer2"/>
    <property type="match status" value="1"/>
</dbReference>
<evidence type="ECO:0000313" key="11">
    <source>
        <dbReference type="EMBL" id="SFN46375.1"/>
    </source>
</evidence>